<keyword evidence="2" id="KW-1185">Reference proteome</keyword>
<evidence type="ECO:0000313" key="1">
    <source>
        <dbReference type="EMBL" id="ELZ21085.1"/>
    </source>
</evidence>
<dbReference type="AlphaFoldDB" id="M0CCX4"/>
<organism evidence="1 2">
    <name type="scientific">Halosimplex carlsbadense 2-9-1</name>
    <dbReference type="NCBI Taxonomy" id="797114"/>
    <lineage>
        <taxon>Archaea</taxon>
        <taxon>Methanobacteriati</taxon>
        <taxon>Methanobacteriota</taxon>
        <taxon>Stenosarchaea group</taxon>
        <taxon>Halobacteria</taxon>
        <taxon>Halobacteriales</taxon>
        <taxon>Haloarculaceae</taxon>
        <taxon>Halosimplex</taxon>
    </lineage>
</organism>
<dbReference type="eggNOG" id="ENOG502N5XH">
    <property type="taxonomic scope" value="Archaea"/>
</dbReference>
<reference evidence="1 2" key="1">
    <citation type="journal article" date="2014" name="PLoS Genet.">
        <title>Phylogenetically driven sequencing of extremely halophilic archaea reveals strategies for static and dynamic osmo-response.</title>
        <authorList>
            <person name="Becker E.A."/>
            <person name="Seitzer P.M."/>
            <person name="Tritt A."/>
            <person name="Larsen D."/>
            <person name="Krusor M."/>
            <person name="Yao A.I."/>
            <person name="Wu D."/>
            <person name="Madern D."/>
            <person name="Eisen J.A."/>
            <person name="Darling A.E."/>
            <person name="Facciotti M.T."/>
        </authorList>
    </citation>
    <scope>NUCLEOTIDE SEQUENCE [LARGE SCALE GENOMIC DNA]</scope>
    <source>
        <strain evidence="1 2">2-9-1</strain>
    </source>
</reference>
<comment type="caution">
    <text evidence="1">The sequence shown here is derived from an EMBL/GenBank/DDBJ whole genome shotgun (WGS) entry which is preliminary data.</text>
</comment>
<protein>
    <submittedName>
        <fullName evidence="1">Uncharacterized protein</fullName>
    </submittedName>
</protein>
<dbReference type="Proteomes" id="UP000011626">
    <property type="component" value="Unassembled WGS sequence"/>
</dbReference>
<accession>M0CCX4</accession>
<proteinExistence type="predicted"/>
<evidence type="ECO:0000313" key="2">
    <source>
        <dbReference type="Proteomes" id="UP000011626"/>
    </source>
</evidence>
<dbReference type="EMBL" id="AOIU01000043">
    <property type="protein sequence ID" value="ELZ21085.1"/>
    <property type="molecule type" value="Genomic_DNA"/>
</dbReference>
<gene>
    <name evidence="1" type="ORF">C475_19043</name>
</gene>
<sequence>MVEGVCVVFVTVVGPQVEICADLHLLGKQFDDILPKECIKDSFEPFRLELRPGIVENRVRRWRVVTGVAERRDRGSVGGYADENLVDVLYIDISVVGEVQGNFLVKPVNEEIKKLVFVDFIVCLLLVLRHVFTKQTF</sequence>
<name>M0CCX4_9EURY</name>